<dbReference type="STRING" id="1764295.A0A5B8MTT8"/>
<dbReference type="PANTHER" id="PTHR23101">
    <property type="entry name" value="RAB GDP/GTP EXCHANGE FACTOR"/>
    <property type="match status" value="1"/>
</dbReference>
<dbReference type="SMART" id="SM00167">
    <property type="entry name" value="VPS9"/>
    <property type="match status" value="1"/>
</dbReference>
<dbReference type="EMBL" id="CP031045">
    <property type="protein sequence ID" value="QDZ24198.1"/>
    <property type="molecule type" value="Genomic_DNA"/>
</dbReference>
<dbReference type="GO" id="GO:0030139">
    <property type="term" value="C:endocytic vesicle"/>
    <property type="evidence" value="ECO:0007669"/>
    <property type="project" value="TreeGrafter"/>
</dbReference>
<dbReference type="InterPro" id="IPR003123">
    <property type="entry name" value="VPS9"/>
</dbReference>
<dbReference type="InterPro" id="IPR041545">
    <property type="entry name" value="DUF5601"/>
</dbReference>
<dbReference type="GO" id="GO:0005829">
    <property type="term" value="C:cytosol"/>
    <property type="evidence" value="ECO:0007669"/>
    <property type="project" value="TreeGrafter"/>
</dbReference>
<dbReference type="SUPFAM" id="SSF109993">
    <property type="entry name" value="VPS9 domain"/>
    <property type="match status" value="1"/>
</dbReference>
<dbReference type="AlphaFoldDB" id="A0A5B8MTT8"/>
<dbReference type="Gene3D" id="1.20.1050.80">
    <property type="entry name" value="VPS9 domain"/>
    <property type="match status" value="1"/>
</dbReference>
<dbReference type="InterPro" id="IPR045046">
    <property type="entry name" value="Vps9-like"/>
</dbReference>
<dbReference type="Pfam" id="PF02204">
    <property type="entry name" value="VPS9"/>
    <property type="match status" value="1"/>
</dbReference>
<protein>
    <submittedName>
        <fullName evidence="3">Vacuolar protein sorting-associated protein</fullName>
    </submittedName>
</protein>
<dbReference type="PROSITE" id="PS51205">
    <property type="entry name" value="VPS9"/>
    <property type="match status" value="1"/>
</dbReference>
<evidence type="ECO:0000313" key="4">
    <source>
        <dbReference type="Proteomes" id="UP000316726"/>
    </source>
</evidence>
<reference evidence="3 4" key="1">
    <citation type="submission" date="2018-07" db="EMBL/GenBank/DDBJ databases">
        <title>The complete nuclear genome of the prasinophyte Chloropicon primus (CCMP1205).</title>
        <authorList>
            <person name="Pombert J.-F."/>
            <person name="Otis C."/>
            <person name="Turmel M."/>
            <person name="Lemieux C."/>
        </authorList>
    </citation>
    <scope>NUCLEOTIDE SEQUENCE [LARGE SCALE GENOMIC DNA]</scope>
    <source>
        <strain evidence="3 4">CCMP1205</strain>
    </source>
</reference>
<evidence type="ECO:0000313" key="3">
    <source>
        <dbReference type="EMBL" id="QDZ24198.1"/>
    </source>
</evidence>
<accession>A0A5B8MTT8</accession>
<dbReference type="GO" id="GO:0016192">
    <property type="term" value="P:vesicle-mediated transport"/>
    <property type="evidence" value="ECO:0007669"/>
    <property type="project" value="InterPro"/>
</dbReference>
<name>A0A5B8MTT8_9CHLO</name>
<dbReference type="PANTHER" id="PTHR23101:SF25">
    <property type="entry name" value="GTPASE-ACTIVATING PROTEIN AND VPS9 DOMAIN-CONTAINING PROTEIN 1"/>
    <property type="match status" value="1"/>
</dbReference>
<proteinExistence type="predicted"/>
<evidence type="ECO:0000259" key="2">
    <source>
        <dbReference type="PROSITE" id="PS51205"/>
    </source>
</evidence>
<dbReference type="GO" id="GO:0005085">
    <property type="term" value="F:guanyl-nucleotide exchange factor activity"/>
    <property type="evidence" value="ECO:0007669"/>
    <property type="project" value="InterPro"/>
</dbReference>
<feature type="region of interest" description="Disordered" evidence="1">
    <location>
        <begin position="548"/>
        <end position="584"/>
    </location>
</feature>
<organism evidence="3 4">
    <name type="scientific">Chloropicon primus</name>
    <dbReference type="NCBI Taxonomy" id="1764295"/>
    <lineage>
        <taxon>Eukaryota</taxon>
        <taxon>Viridiplantae</taxon>
        <taxon>Chlorophyta</taxon>
        <taxon>Chloropicophyceae</taxon>
        <taxon>Chloropicales</taxon>
        <taxon>Chloropicaceae</taxon>
        <taxon>Chloropicon</taxon>
    </lineage>
</organism>
<dbReference type="Proteomes" id="UP000316726">
    <property type="component" value="Chromosome 12"/>
</dbReference>
<feature type="region of interest" description="Disordered" evidence="1">
    <location>
        <begin position="349"/>
        <end position="429"/>
    </location>
</feature>
<feature type="region of interest" description="Disordered" evidence="1">
    <location>
        <begin position="1"/>
        <end position="78"/>
    </location>
</feature>
<dbReference type="Pfam" id="PF18151">
    <property type="entry name" value="DUF5601"/>
    <property type="match status" value="1"/>
</dbReference>
<dbReference type="Gene3D" id="1.10.246.120">
    <property type="match status" value="1"/>
</dbReference>
<gene>
    <name evidence="3" type="ORF">A3770_12p67160</name>
</gene>
<evidence type="ECO:0000256" key="1">
    <source>
        <dbReference type="SAM" id="MobiDB-lite"/>
    </source>
</evidence>
<dbReference type="OrthoDB" id="300289at2759"/>
<sequence length="584" mass="62277">MASRPRTGTEGSHGSHGGGDPALEYVASVGKGTDLDENGSKFMASSSSVGMEGEGTGKGVTEGVSQEGGEKGGRNGGGVAAEAGEVQQPFVASTAPLTFTDFLEKMRAPAAMDLVRGIKGFINDMLKSSTTGDAEGDSQKVQSFLSQSEVAFQSHPLWHDSSYEELEAAGEGLEKYLLTKLYGRCFGVAAEDKERDELLNQRMKALRSFIKPEHLDIPDKYWNEQSWTLAQKELQKINTYKAPRDKIVCILNCCKVISNLLSISVEGAGADDFLPILIYVLIMAAPPQLESNLAFIMRYRLASRLNGEAAYFYTNMVSATTFIETISPSSLSIDASEFIAHMQAAGVPGSQDYQSQSAAPGGVTMTEVPPPAGAAAATATDSRNGVGVVTPNPKQAPAMPPASPNPLQQEREERLLSNPASGPPPVPEPVSLPPLSVVEEKGSTMLLEAEGLGELHMRYKFLYSSLSDLKLKDLGVLLNDYKELALRFESLSRGYKLVSGKDLALEEQAAPRLVKAFHRTTPLVGGEVGQPSGEGLIRLADNPVMAAGGALPDPPLMSALPTPPMQQQQQQQPVSNSPLPDLLS</sequence>
<keyword evidence="4" id="KW-1185">Reference proteome</keyword>
<feature type="domain" description="VPS9" evidence="2">
    <location>
        <begin position="193"/>
        <end position="332"/>
    </location>
</feature>
<dbReference type="GO" id="GO:0031267">
    <property type="term" value="F:small GTPase binding"/>
    <property type="evidence" value="ECO:0007669"/>
    <property type="project" value="TreeGrafter"/>
</dbReference>
<dbReference type="InterPro" id="IPR037191">
    <property type="entry name" value="VPS9_dom_sf"/>
</dbReference>